<dbReference type="InterPro" id="IPR006674">
    <property type="entry name" value="HD_domain"/>
</dbReference>
<evidence type="ECO:0000256" key="1">
    <source>
        <dbReference type="ARBA" id="ARBA00005915"/>
    </source>
</evidence>
<dbReference type="Pfam" id="PF01966">
    <property type="entry name" value="HD"/>
    <property type="match status" value="1"/>
</dbReference>
<dbReference type="Proteomes" id="UP000051861">
    <property type="component" value="Unassembled WGS sequence"/>
</dbReference>
<dbReference type="InterPro" id="IPR003607">
    <property type="entry name" value="HD/PDEase_dom"/>
</dbReference>
<feature type="domain" description="HD" evidence="7">
    <location>
        <begin position="213"/>
        <end position="341"/>
    </location>
</feature>
<protein>
    <recommendedName>
        <fullName evidence="2">Single-stranded-DNA-specific exonuclease RecJ</fullName>
    </recommendedName>
</protein>
<dbReference type="InterPro" id="IPR041122">
    <property type="entry name" value="RecJ_OB"/>
</dbReference>
<keyword evidence="4" id="KW-0378">Hydrolase</keyword>
<comment type="caution">
    <text evidence="8">The sequence shown here is derived from an EMBL/GenBank/DDBJ whole genome shotgun (WGS) entry which is preliminary data.</text>
</comment>
<accession>A0A0S7Y2E9</accession>
<dbReference type="NCBIfam" id="TIGR00277">
    <property type="entry name" value="HDIG"/>
    <property type="match status" value="1"/>
</dbReference>
<evidence type="ECO:0000259" key="7">
    <source>
        <dbReference type="PROSITE" id="PS51831"/>
    </source>
</evidence>
<name>A0A0S7Y2E9_UNCSA</name>
<dbReference type="PANTHER" id="PTHR30255">
    <property type="entry name" value="SINGLE-STRANDED-DNA-SPECIFIC EXONUCLEASE RECJ"/>
    <property type="match status" value="1"/>
</dbReference>
<dbReference type="PROSITE" id="PS51831">
    <property type="entry name" value="HD"/>
    <property type="match status" value="1"/>
</dbReference>
<evidence type="ECO:0000256" key="5">
    <source>
        <dbReference type="ARBA" id="ARBA00022839"/>
    </source>
</evidence>
<dbReference type="SUPFAM" id="SSF64182">
    <property type="entry name" value="DHH phosphoesterases"/>
    <property type="match status" value="1"/>
</dbReference>
<dbReference type="SMART" id="SM00471">
    <property type="entry name" value="HDc"/>
    <property type="match status" value="1"/>
</dbReference>
<comment type="similarity">
    <text evidence="1">Belongs to the RecJ family.</text>
</comment>
<dbReference type="Gene3D" id="3.10.310.30">
    <property type="match status" value="1"/>
</dbReference>
<dbReference type="InterPro" id="IPR006675">
    <property type="entry name" value="HDIG_dom"/>
</dbReference>
<evidence type="ECO:0000313" key="8">
    <source>
        <dbReference type="EMBL" id="KPJ68639.1"/>
    </source>
</evidence>
<evidence type="ECO:0000256" key="6">
    <source>
        <dbReference type="SAM" id="MobiDB-lite"/>
    </source>
</evidence>
<feature type="compositionally biased region" description="Basic and acidic residues" evidence="6">
    <location>
        <begin position="1075"/>
        <end position="1084"/>
    </location>
</feature>
<dbReference type="Gene3D" id="3.90.1640.30">
    <property type="match status" value="2"/>
</dbReference>
<dbReference type="PANTHER" id="PTHR30255:SF2">
    <property type="entry name" value="SINGLE-STRANDED-DNA-SPECIFIC EXONUCLEASE RECJ"/>
    <property type="match status" value="1"/>
</dbReference>
<dbReference type="Pfam" id="PF02272">
    <property type="entry name" value="DHHA1"/>
    <property type="match status" value="1"/>
</dbReference>
<dbReference type="InterPro" id="IPR001667">
    <property type="entry name" value="DDH_dom"/>
</dbReference>
<gene>
    <name evidence="8" type="ORF">AMJ44_05895</name>
</gene>
<evidence type="ECO:0000256" key="3">
    <source>
        <dbReference type="ARBA" id="ARBA00022722"/>
    </source>
</evidence>
<dbReference type="Pfam" id="PF01368">
    <property type="entry name" value="DHH"/>
    <property type="match status" value="1"/>
</dbReference>
<dbReference type="InterPro" id="IPR003156">
    <property type="entry name" value="DHHA1_dom"/>
</dbReference>
<dbReference type="Pfam" id="PF17768">
    <property type="entry name" value="RecJ_OB"/>
    <property type="match status" value="1"/>
</dbReference>
<feature type="region of interest" description="Disordered" evidence="6">
    <location>
        <begin position="1061"/>
        <end position="1084"/>
    </location>
</feature>
<dbReference type="SUPFAM" id="SSF109604">
    <property type="entry name" value="HD-domain/PDEase-like"/>
    <property type="match status" value="1"/>
</dbReference>
<evidence type="ECO:0000256" key="4">
    <source>
        <dbReference type="ARBA" id="ARBA00022801"/>
    </source>
</evidence>
<evidence type="ECO:0000256" key="2">
    <source>
        <dbReference type="ARBA" id="ARBA00019841"/>
    </source>
</evidence>
<reference evidence="8 9" key="1">
    <citation type="journal article" date="2015" name="Microbiome">
        <title>Genomic resolution of linkages in carbon, nitrogen, and sulfur cycling among widespread estuary sediment bacteria.</title>
        <authorList>
            <person name="Baker B.J."/>
            <person name="Lazar C.S."/>
            <person name="Teske A.P."/>
            <person name="Dick G.J."/>
        </authorList>
    </citation>
    <scope>NUCLEOTIDE SEQUENCE [LARGE SCALE GENOMIC DNA]</scope>
    <source>
        <strain evidence="8">DG_54_3</strain>
    </source>
</reference>
<keyword evidence="3" id="KW-0540">Nuclease</keyword>
<dbReference type="Gene3D" id="1.10.3210.10">
    <property type="entry name" value="Hypothetical protein af1432"/>
    <property type="match status" value="1"/>
</dbReference>
<evidence type="ECO:0000313" key="9">
    <source>
        <dbReference type="Proteomes" id="UP000051861"/>
    </source>
</evidence>
<dbReference type="GO" id="GO:0003676">
    <property type="term" value="F:nucleic acid binding"/>
    <property type="evidence" value="ECO:0007669"/>
    <property type="project" value="InterPro"/>
</dbReference>
<organism evidence="8 9">
    <name type="scientific">candidate division WOR-1 bacterium DG_54_3</name>
    <dbReference type="NCBI Taxonomy" id="1703775"/>
    <lineage>
        <taxon>Bacteria</taxon>
        <taxon>Bacillati</taxon>
        <taxon>Saganbacteria</taxon>
    </lineage>
</organism>
<dbReference type="InterPro" id="IPR051673">
    <property type="entry name" value="SSDNA_exonuclease_RecJ"/>
</dbReference>
<keyword evidence="5" id="KW-0269">Exonuclease</keyword>
<proteinExistence type="inferred from homology"/>
<dbReference type="EMBL" id="LIZX01000046">
    <property type="protein sequence ID" value="KPJ68639.1"/>
    <property type="molecule type" value="Genomic_DNA"/>
</dbReference>
<dbReference type="InterPro" id="IPR038763">
    <property type="entry name" value="DHH_sf"/>
</dbReference>
<dbReference type="GO" id="GO:0004527">
    <property type="term" value="F:exonuclease activity"/>
    <property type="evidence" value="ECO:0007669"/>
    <property type="project" value="UniProtKB-KW"/>
</dbReference>
<dbReference type="CDD" id="cd00077">
    <property type="entry name" value="HDc"/>
    <property type="match status" value="1"/>
</dbReference>
<sequence>MQRIYCSQILQRPFQLKIGRQTINVRALQFPIAIQRWKGKEVCEVKIDPTKVEEAFLAQKNKFDPIPVHEDLILHFKFEEEQGRSGNYTLVFDEEATLPTYNLRNDVLNRAGFKAVEITKDIPDEVINEARITMLLAGSGHSERLIRLQNQPEFNFIIDKLDLAYPFLNYIKDEFIRKFTETALLLAFNQFYIGPSSTSGKYHPADEVALTGLLHHCKRVAKLVSEIGKRLGLDQHAQDEMISAALLHDIAKSVEINEQEEFEWGYHSVEDHSVIGAIWLEKILEEYFPRLTSKDREKAGRIIKSVKYHQNIWVDNYDTALTSENSLSDWLVASSDIIAGLSNARVHYSGEPEQSPEEVLNDLLNYRPEGPSQYIRKKDSPKLKRTIFLAETLFKHFEIKEKDDRDKIIQAIRRGEAFPAEELSKDKSKLIVTLAKIVPELKDIDIWLPEDIAREAKKIKKTPLKWHSRKDPQKTGKVAKELPELLLENYSGEYLGALKLEFLNKINRRVQEKNQVFEDEVFDDLLLELMLEFGTLDIDQIYQRMFEVCNTKGRKEIRELLQKSLSAEETIQGIRKIVKRSGYSGTAIGKVEKKLREKLNQALPASNLQFKKFDRNIIAMLREEFGNELAEKIIAEIVDLEPRRVLRRIENRIAAKNSEKIVLPGKIRDVLRHELQYCQPQPFNRMNRDIINWLMQRYQTTDGNLIYGKIYDALSPKKRKAVAKILRSSEAEARKLEAKQRGPLPKKQRKKLLDSATAKLSKILLEPKKEKDLFWEPKVTISEFIYLSQFLVNYGLEGMKNIKEYLAFARQKENLKEYDYFNYRKRLKVPGIAKGVEIAIEKIDKIDQGEKIMIYGDYDVDGIMGTTILVKSLREIAVQKLRRKGKYSERKIKKLVEQNIRFYIPDRERGFGLNNRSLQEIIDAGFRTVITTDNGGNNHKEIEFAKNYNPDVKIIVTDHHTLSKDLPQADAIIHTKLLSHDHPAHFLAGAGVAYKFARALYDAAGLDIGKKYLEYVAMATITDVVPVPKGSENRAFLYFGFQKFNELFKILHELEKEKEELEVNEMGDSAGSPSEPRERGKSLYDEEEFKKSGLDIGLYLLAKNLRIYSLDRVRIAFGLGPILNAIGRLAEASPAVNLLLTQDPMEAFQIIEKLAKNNEMRKELQAKITEEALTQLEKMIKEGTFEPEKDYSTVLINEGWHPGIIGPVAATIAELMRILVAMGNLLKGSTRSIPGLHIMKIFRKAVELYKQDGHRGSFFERFGGHAGAAGYTIKEDKLEEFKVYLKRAAQETAATDPYFLAMYGKGKPEKFVRIDAYLPARMISASLYKLINLFGPFGRESYERANEVARPIWGTKGLRVMGWRVIGGQKDHLEITFEDQTGRQIPGLYFRENKVETKALFYREDPNKEEVYVDIAYTLDVDYKGNPKLIIKDLKEAPKNKAYSKPEILP</sequence>